<protein>
    <recommendedName>
        <fullName evidence="4">Bacteriophage Lambda NinG protein</fullName>
    </recommendedName>
</protein>
<feature type="compositionally biased region" description="Basic and acidic residues" evidence="1">
    <location>
        <begin position="94"/>
        <end position="107"/>
    </location>
</feature>
<accession>A0ABU1IG79</accession>
<name>A0ABU1IG79_9BURK</name>
<sequence length="193" mass="21910">MHCKQCNTTKDADEFYKGNKSRCKECIKASATAYRLANLERVRAYDRQRGSNPQRVAARASYAQTEGGKAAHERARQRYLATNPNAHEAHRRYAKSERGKAKKREWQSSEAGKLAARRNTTSQRALRPDRSKARITLGNAVRDGRVIPWPVCAVPECCGRPHGHHPDYSRPLDVVWLCDKHHKEVHAMARQAA</sequence>
<dbReference type="RefSeq" id="WP_309831475.1">
    <property type="nucleotide sequence ID" value="NZ_JAVIZX010000001.1"/>
</dbReference>
<keyword evidence="3" id="KW-1185">Reference proteome</keyword>
<gene>
    <name evidence="2" type="ORF">QE399_003914</name>
</gene>
<proteinExistence type="predicted"/>
<evidence type="ECO:0008006" key="4">
    <source>
        <dbReference type="Google" id="ProtNLM"/>
    </source>
</evidence>
<feature type="region of interest" description="Disordered" evidence="1">
    <location>
        <begin position="88"/>
        <end position="127"/>
    </location>
</feature>
<dbReference type="EMBL" id="JAVIZX010000001">
    <property type="protein sequence ID" value="MDR6216225.1"/>
    <property type="molecule type" value="Genomic_DNA"/>
</dbReference>
<evidence type="ECO:0000313" key="2">
    <source>
        <dbReference type="EMBL" id="MDR6216225.1"/>
    </source>
</evidence>
<comment type="caution">
    <text evidence="2">The sequence shown here is derived from an EMBL/GenBank/DDBJ whole genome shotgun (WGS) entry which is preliminary data.</text>
</comment>
<evidence type="ECO:0000313" key="3">
    <source>
        <dbReference type="Proteomes" id="UP001267710"/>
    </source>
</evidence>
<dbReference type="Proteomes" id="UP001267710">
    <property type="component" value="Unassembled WGS sequence"/>
</dbReference>
<reference evidence="2 3" key="1">
    <citation type="submission" date="2023-08" db="EMBL/GenBank/DDBJ databases">
        <title>Functional and genomic diversity of the sorghum phyllosphere microbiome.</title>
        <authorList>
            <person name="Shade A."/>
        </authorList>
    </citation>
    <scope>NUCLEOTIDE SEQUENCE [LARGE SCALE GENOMIC DNA]</scope>
    <source>
        <strain evidence="2 3">SORGH_AS_0335</strain>
    </source>
</reference>
<evidence type="ECO:0000256" key="1">
    <source>
        <dbReference type="SAM" id="MobiDB-lite"/>
    </source>
</evidence>
<organism evidence="2 3">
    <name type="scientific">Paracidovorax wautersii</name>
    <dbReference type="NCBI Taxonomy" id="1177982"/>
    <lineage>
        <taxon>Bacteria</taxon>
        <taxon>Pseudomonadati</taxon>
        <taxon>Pseudomonadota</taxon>
        <taxon>Betaproteobacteria</taxon>
        <taxon>Burkholderiales</taxon>
        <taxon>Comamonadaceae</taxon>
        <taxon>Paracidovorax</taxon>
    </lineage>
</organism>